<protein>
    <submittedName>
        <fullName evidence="2">Uncharacterized protein</fullName>
    </submittedName>
</protein>
<evidence type="ECO:0000313" key="2">
    <source>
        <dbReference type="EMBL" id="GLH74569.1"/>
    </source>
</evidence>
<gene>
    <name evidence="2" type="ORF">GETHLI_30710</name>
</gene>
<name>A0ABQ5QJ12_9BACT</name>
<feature type="region of interest" description="Disordered" evidence="1">
    <location>
        <begin position="150"/>
        <end position="172"/>
    </location>
</feature>
<comment type="caution">
    <text evidence="2">The sequence shown here is derived from an EMBL/GenBank/DDBJ whole genome shotgun (WGS) entry which is preliminary data.</text>
</comment>
<dbReference type="Proteomes" id="UP001165069">
    <property type="component" value="Unassembled WGS sequence"/>
</dbReference>
<evidence type="ECO:0000313" key="3">
    <source>
        <dbReference type="Proteomes" id="UP001165069"/>
    </source>
</evidence>
<organism evidence="2 3">
    <name type="scientific">Geothrix limicola</name>
    <dbReference type="NCBI Taxonomy" id="2927978"/>
    <lineage>
        <taxon>Bacteria</taxon>
        <taxon>Pseudomonadati</taxon>
        <taxon>Acidobacteriota</taxon>
        <taxon>Holophagae</taxon>
        <taxon>Holophagales</taxon>
        <taxon>Holophagaceae</taxon>
        <taxon>Geothrix</taxon>
    </lineage>
</organism>
<keyword evidence="3" id="KW-1185">Reference proteome</keyword>
<evidence type="ECO:0000256" key="1">
    <source>
        <dbReference type="SAM" id="MobiDB-lite"/>
    </source>
</evidence>
<accession>A0ABQ5QJ12</accession>
<proteinExistence type="predicted"/>
<sequence length="172" mass="19501">MAMLMLLSRPAAPPLVWLLLFIPVVFLATTWITNHFMGTFAMYRDWPADPNDVIEQNAGWQQVEFGAFRGHCPMSIKFGRRCLHLKQPFPFQPLFWLGPASIPWSEVLLEKEPKDSWWAFLSPAEFRLGAGGRMIRLRGKAAKTLMEKVREKQGQGIGLPPPMAGSSPIRPK</sequence>
<reference evidence="2 3" key="1">
    <citation type="journal article" date="2023" name="Antonie Van Leeuwenhoek">
        <title>Mesoterricola silvestris gen. nov., sp. nov., Mesoterricola sediminis sp. nov., Geothrix oryzae sp. nov., Geothrix edaphica sp. nov., Geothrix rubra sp. nov., and Geothrix limicola sp. nov., six novel members of Acidobacteriota isolated from soils.</title>
        <authorList>
            <person name="Itoh H."/>
            <person name="Sugisawa Y."/>
            <person name="Mise K."/>
            <person name="Xu Z."/>
            <person name="Kuniyasu M."/>
            <person name="Ushijima N."/>
            <person name="Kawano K."/>
            <person name="Kobayashi E."/>
            <person name="Shiratori Y."/>
            <person name="Masuda Y."/>
            <person name="Senoo K."/>
        </authorList>
    </citation>
    <scope>NUCLEOTIDE SEQUENCE [LARGE SCALE GENOMIC DNA]</scope>
    <source>
        <strain evidence="2 3">Red804</strain>
    </source>
</reference>
<dbReference type="EMBL" id="BSDE01000007">
    <property type="protein sequence ID" value="GLH74569.1"/>
    <property type="molecule type" value="Genomic_DNA"/>
</dbReference>